<comment type="cofactor">
    <cofactor evidence="1">
        <name>[4Fe-4S] cluster</name>
        <dbReference type="ChEBI" id="CHEBI:49883"/>
    </cofactor>
</comment>
<name>A0A382J5D6_9ZZZZ</name>
<dbReference type="GO" id="GO:0051536">
    <property type="term" value="F:iron-sulfur cluster binding"/>
    <property type="evidence" value="ECO:0007669"/>
    <property type="project" value="UniProtKB-KW"/>
</dbReference>
<evidence type="ECO:0000256" key="1">
    <source>
        <dbReference type="ARBA" id="ARBA00001966"/>
    </source>
</evidence>
<protein>
    <recommendedName>
        <fullName evidence="6">Radical SAM core domain-containing protein</fullName>
    </recommendedName>
</protein>
<dbReference type="SUPFAM" id="SSF102114">
    <property type="entry name" value="Radical SAM enzymes"/>
    <property type="match status" value="1"/>
</dbReference>
<dbReference type="GO" id="GO:0003824">
    <property type="term" value="F:catalytic activity"/>
    <property type="evidence" value="ECO:0007669"/>
    <property type="project" value="InterPro"/>
</dbReference>
<feature type="domain" description="Radical SAM core" evidence="6">
    <location>
        <begin position="67"/>
        <end position="303"/>
    </location>
</feature>
<dbReference type="PANTHER" id="PTHR43409">
    <property type="entry name" value="ANAEROBIC MAGNESIUM-PROTOPORPHYRIN IX MONOMETHYL ESTER CYCLASE-RELATED"/>
    <property type="match status" value="1"/>
</dbReference>
<dbReference type="PANTHER" id="PTHR43409:SF7">
    <property type="entry name" value="BLL1977 PROTEIN"/>
    <property type="match status" value="1"/>
</dbReference>
<evidence type="ECO:0000259" key="6">
    <source>
        <dbReference type="PROSITE" id="PS51918"/>
    </source>
</evidence>
<dbReference type="InterPro" id="IPR051198">
    <property type="entry name" value="BchE-like"/>
</dbReference>
<dbReference type="InterPro" id="IPR023404">
    <property type="entry name" value="rSAM_horseshoe"/>
</dbReference>
<keyword evidence="5" id="KW-0411">Iron-sulfur</keyword>
<dbReference type="CDD" id="cd01335">
    <property type="entry name" value="Radical_SAM"/>
    <property type="match status" value="1"/>
</dbReference>
<dbReference type="SMART" id="SM00729">
    <property type="entry name" value="Elp3"/>
    <property type="match status" value="1"/>
</dbReference>
<feature type="non-terminal residue" evidence="7">
    <location>
        <position position="1"/>
    </location>
</feature>
<organism evidence="7">
    <name type="scientific">marine metagenome</name>
    <dbReference type="NCBI Taxonomy" id="408172"/>
    <lineage>
        <taxon>unclassified sequences</taxon>
        <taxon>metagenomes</taxon>
        <taxon>ecological metagenomes</taxon>
    </lineage>
</organism>
<dbReference type="GO" id="GO:0005829">
    <property type="term" value="C:cytosol"/>
    <property type="evidence" value="ECO:0007669"/>
    <property type="project" value="TreeGrafter"/>
</dbReference>
<dbReference type="Gene3D" id="3.80.30.20">
    <property type="entry name" value="tm_1862 like domain"/>
    <property type="match status" value="1"/>
</dbReference>
<keyword evidence="3" id="KW-0479">Metal-binding</keyword>
<dbReference type="PROSITE" id="PS51918">
    <property type="entry name" value="RADICAL_SAM"/>
    <property type="match status" value="1"/>
</dbReference>
<dbReference type="InterPro" id="IPR007197">
    <property type="entry name" value="rSAM"/>
</dbReference>
<accession>A0A382J5D6</accession>
<dbReference type="InterPro" id="IPR006638">
    <property type="entry name" value="Elp3/MiaA/NifB-like_rSAM"/>
</dbReference>
<sequence>GEGEHTIPEFCEAVRNDNPINKIKGTRSKDAAGVIHNNPPRQLVNVNDVIPDFSLFDERRFMRPLGSKVWKAMPIETYRGCPYKCAFCNSPAQVFIAKQKDQGLYTRRKTMDTVRRELEAMVERYNPNFLYINDDAFMARPKKEIKEFAEMYKDFRLPFWCQTRFESVDADKIGWLREVGLYRMSFGLEHGNEQFRRKRLFRRIKNKVMIDKAKMLGEFELPYSVNVIIGMPYETRDLIFDTINLAKEIKTFDSIAANIFAPYRGTALRKSAIDEGWLDPSLQATSFIEKSILTMPKPYLQPQEMLGLQRTFPLYVSMPESYYPDIKKAEEFNAQGNEIFDQLSDKFYID</sequence>
<dbReference type="InterPro" id="IPR058240">
    <property type="entry name" value="rSAM_sf"/>
</dbReference>
<dbReference type="Pfam" id="PF04055">
    <property type="entry name" value="Radical_SAM"/>
    <property type="match status" value="1"/>
</dbReference>
<proteinExistence type="predicted"/>
<gene>
    <name evidence="7" type="ORF">METZ01_LOCUS259683</name>
</gene>
<dbReference type="SFLD" id="SFLDG01082">
    <property type="entry name" value="B12-binding_domain_containing"/>
    <property type="match status" value="1"/>
</dbReference>
<feature type="non-terminal residue" evidence="7">
    <location>
        <position position="350"/>
    </location>
</feature>
<dbReference type="AlphaFoldDB" id="A0A382J5D6"/>
<keyword evidence="2" id="KW-0949">S-adenosyl-L-methionine</keyword>
<dbReference type="SFLD" id="SFLDS00029">
    <property type="entry name" value="Radical_SAM"/>
    <property type="match status" value="1"/>
</dbReference>
<evidence type="ECO:0000256" key="5">
    <source>
        <dbReference type="ARBA" id="ARBA00023014"/>
    </source>
</evidence>
<dbReference type="EMBL" id="UINC01071710">
    <property type="protein sequence ID" value="SVC06829.1"/>
    <property type="molecule type" value="Genomic_DNA"/>
</dbReference>
<evidence type="ECO:0000256" key="3">
    <source>
        <dbReference type="ARBA" id="ARBA00022723"/>
    </source>
</evidence>
<keyword evidence="4" id="KW-0408">Iron</keyword>
<reference evidence="7" key="1">
    <citation type="submission" date="2018-05" db="EMBL/GenBank/DDBJ databases">
        <authorList>
            <person name="Lanie J.A."/>
            <person name="Ng W.-L."/>
            <person name="Kazmierczak K.M."/>
            <person name="Andrzejewski T.M."/>
            <person name="Davidsen T.M."/>
            <person name="Wayne K.J."/>
            <person name="Tettelin H."/>
            <person name="Glass J.I."/>
            <person name="Rusch D."/>
            <person name="Podicherti R."/>
            <person name="Tsui H.-C.T."/>
            <person name="Winkler M.E."/>
        </authorList>
    </citation>
    <scope>NUCLEOTIDE SEQUENCE</scope>
</reference>
<evidence type="ECO:0000256" key="4">
    <source>
        <dbReference type="ARBA" id="ARBA00023004"/>
    </source>
</evidence>
<evidence type="ECO:0000313" key="7">
    <source>
        <dbReference type="EMBL" id="SVC06829.1"/>
    </source>
</evidence>
<evidence type="ECO:0000256" key="2">
    <source>
        <dbReference type="ARBA" id="ARBA00022691"/>
    </source>
</evidence>
<dbReference type="GO" id="GO:0046872">
    <property type="term" value="F:metal ion binding"/>
    <property type="evidence" value="ECO:0007669"/>
    <property type="project" value="UniProtKB-KW"/>
</dbReference>